<dbReference type="SUPFAM" id="SSF49265">
    <property type="entry name" value="Fibronectin type III"/>
    <property type="match status" value="1"/>
</dbReference>
<reference evidence="3" key="1">
    <citation type="journal article" date="2019" name="Int. J. Syst. Evol. Microbiol.">
        <title>The Global Catalogue of Microorganisms (GCM) 10K type strain sequencing project: providing services to taxonomists for standard genome sequencing and annotation.</title>
        <authorList>
            <consortium name="The Broad Institute Genomics Platform"/>
            <consortium name="The Broad Institute Genome Sequencing Center for Infectious Disease"/>
            <person name="Wu L."/>
            <person name="Ma J."/>
        </authorList>
    </citation>
    <scope>NUCLEOTIDE SEQUENCE [LARGE SCALE GENOMIC DNA]</scope>
    <source>
        <strain evidence="3">KCTC 52925</strain>
    </source>
</reference>
<feature type="signal peptide" evidence="1">
    <location>
        <begin position="1"/>
        <end position="21"/>
    </location>
</feature>
<dbReference type="RefSeq" id="WP_251742232.1">
    <property type="nucleotide sequence ID" value="NZ_JBHUOJ010000041.1"/>
</dbReference>
<sequence length="233" mass="26033">MKNIYLLVLCLNLFLASCSNEDDSIDSPEPVENTAPSIPVQIYPSKDLVCIENTIDFQWEPSNDEEENVIRYEVEIATDNNFSEGLQSASTLDVHKSITVDRGEMYYWRIKATDTKDASSDYSEVFNFYTEGDGIVNYLPFAPDLVSPELNSVQSGGSIELSWTATDADENNVLEYDVYFGQSNPPTEIIATAITSNSVTVDEVTHGDYFWKVVVRDDQGGATVGQVWKFTVE</sequence>
<dbReference type="Gene3D" id="2.60.40.10">
    <property type="entry name" value="Immunoglobulins"/>
    <property type="match status" value="2"/>
</dbReference>
<evidence type="ECO:0000313" key="3">
    <source>
        <dbReference type="Proteomes" id="UP001597438"/>
    </source>
</evidence>
<evidence type="ECO:0000313" key="2">
    <source>
        <dbReference type="EMBL" id="MFD2835489.1"/>
    </source>
</evidence>
<dbReference type="InterPro" id="IPR013783">
    <property type="entry name" value="Ig-like_fold"/>
</dbReference>
<proteinExistence type="predicted"/>
<dbReference type="InterPro" id="IPR036116">
    <property type="entry name" value="FN3_sf"/>
</dbReference>
<dbReference type="EMBL" id="JBHUOJ010000041">
    <property type="protein sequence ID" value="MFD2835489.1"/>
    <property type="molecule type" value="Genomic_DNA"/>
</dbReference>
<dbReference type="Proteomes" id="UP001597438">
    <property type="component" value="Unassembled WGS sequence"/>
</dbReference>
<feature type="chain" id="PRO_5046991701" description="Fibronectin type-III domain-containing protein" evidence="1">
    <location>
        <begin position="22"/>
        <end position="233"/>
    </location>
</feature>
<evidence type="ECO:0000256" key="1">
    <source>
        <dbReference type="SAM" id="SignalP"/>
    </source>
</evidence>
<accession>A0ABW5XAW1</accession>
<evidence type="ECO:0008006" key="4">
    <source>
        <dbReference type="Google" id="ProtNLM"/>
    </source>
</evidence>
<gene>
    <name evidence="2" type="ORF">ACFSYS_19510</name>
</gene>
<keyword evidence="3" id="KW-1185">Reference proteome</keyword>
<name>A0ABW5XAW1_9FLAO</name>
<comment type="caution">
    <text evidence="2">The sequence shown here is derived from an EMBL/GenBank/DDBJ whole genome shotgun (WGS) entry which is preliminary data.</text>
</comment>
<dbReference type="PROSITE" id="PS51257">
    <property type="entry name" value="PROKAR_LIPOPROTEIN"/>
    <property type="match status" value="1"/>
</dbReference>
<protein>
    <recommendedName>
        <fullName evidence="4">Fibronectin type-III domain-containing protein</fullName>
    </recommendedName>
</protein>
<keyword evidence="1" id="KW-0732">Signal</keyword>
<organism evidence="2 3">
    <name type="scientific">Christiangramia antarctica</name>
    <dbReference type="NCBI Taxonomy" id="2058158"/>
    <lineage>
        <taxon>Bacteria</taxon>
        <taxon>Pseudomonadati</taxon>
        <taxon>Bacteroidota</taxon>
        <taxon>Flavobacteriia</taxon>
        <taxon>Flavobacteriales</taxon>
        <taxon>Flavobacteriaceae</taxon>
        <taxon>Christiangramia</taxon>
    </lineage>
</organism>